<feature type="domain" description="C2H2-type" evidence="2">
    <location>
        <begin position="15"/>
        <end position="44"/>
    </location>
</feature>
<proteinExistence type="predicted"/>
<dbReference type="GO" id="GO:0008270">
    <property type="term" value="F:zinc ion binding"/>
    <property type="evidence" value="ECO:0007669"/>
    <property type="project" value="UniProtKB-KW"/>
</dbReference>
<evidence type="ECO:0000256" key="1">
    <source>
        <dbReference type="PROSITE-ProRule" id="PRU00042"/>
    </source>
</evidence>
<sequence length="272" mass="30051">MPPRNNPVPNAVRLFNCAICDKGYPRQLDYENHLRSYDHNHRQRLADMKKLTANNDSEGNKPKQGLDMRTINVEDANKKPGVGSRFTKIGGGAAASGSRFKKVGVAVGKEAEKKEADKEEEEPVVQSVEVDVANVRHGEKESATEAASHQVGEAQKEVLATKSEGGEEDGDEDITWEKYDFTKPTGCDHQSCPGCKTDGIWNGDTFAALQSPCLKPGLRYTSTLASLHLLKHLAIISDRCQQISGHNPPYIISNIYTPRMTPHLPKYVVFHE</sequence>
<dbReference type="AlphaFoldDB" id="E4ZIL2"/>
<organism evidence="4">
    <name type="scientific">Leptosphaeria maculans (strain JN3 / isolate v23.1.3 / race Av1-4-5-6-7-8)</name>
    <name type="common">Blackleg fungus</name>
    <name type="synonym">Phoma lingam</name>
    <dbReference type="NCBI Taxonomy" id="985895"/>
    <lineage>
        <taxon>Eukaryota</taxon>
        <taxon>Fungi</taxon>
        <taxon>Dikarya</taxon>
        <taxon>Ascomycota</taxon>
        <taxon>Pezizomycotina</taxon>
        <taxon>Dothideomycetes</taxon>
        <taxon>Pleosporomycetidae</taxon>
        <taxon>Pleosporales</taxon>
        <taxon>Pleosporineae</taxon>
        <taxon>Leptosphaeriaceae</taxon>
        <taxon>Plenodomus</taxon>
        <taxon>Plenodomus lingam/Leptosphaeria maculans species complex</taxon>
    </lineage>
</organism>
<accession>E4ZIL2</accession>
<dbReference type="SUPFAM" id="SSF57667">
    <property type="entry name" value="beta-beta-alpha zinc fingers"/>
    <property type="match status" value="1"/>
</dbReference>
<keyword evidence="1" id="KW-0863">Zinc-finger</keyword>
<name>E4ZIL2_LEPMJ</name>
<dbReference type="PANTHER" id="PTHR47251">
    <property type="entry name" value="FINGER DOMAIN PROTEIN, PUTATIVE (AFU_ORTHOLOGUE AFUA_3G04180)-RELATED"/>
    <property type="match status" value="1"/>
</dbReference>
<reference evidence="4" key="1">
    <citation type="journal article" date="2011" name="Nat. Commun.">
        <title>Effector diversification within compartments of the Leptosphaeria maculans genome affected by Repeat-Induced Point mutations.</title>
        <authorList>
            <person name="Rouxel T."/>
            <person name="Grandaubert J."/>
            <person name="Hane J.K."/>
            <person name="Hoede C."/>
            <person name="van de Wouw A.P."/>
            <person name="Couloux A."/>
            <person name="Dominguez V."/>
            <person name="Anthouard V."/>
            <person name="Bally P."/>
            <person name="Bourras S."/>
            <person name="Cozijnsen A.J."/>
            <person name="Ciuffetti L.M."/>
            <person name="Degrave A."/>
            <person name="Dilmaghani A."/>
            <person name="Duret L."/>
            <person name="Fudal I."/>
            <person name="Goodwin S.B."/>
            <person name="Gout L."/>
            <person name="Glaser N."/>
            <person name="Linglin J."/>
            <person name="Kema G.H.J."/>
            <person name="Lapalu N."/>
            <person name="Lawrence C.B."/>
            <person name="May K."/>
            <person name="Meyer M."/>
            <person name="Ollivier B."/>
            <person name="Poulain J."/>
            <person name="Schoch C.L."/>
            <person name="Simon A."/>
            <person name="Spatafora J.W."/>
            <person name="Stachowiak A."/>
            <person name="Turgeon B.G."/>
            <person name="Tyler B.M."/>
            <person name="Vincent D."/>
            <person name="Weissenbach J."/>
            <person name="Amselem J."/>
            <person name="Quesneville H."/>
            <person name="Oliver R.P."/>
            <person name="Wincker P."/>
            <person name="Balesdent M.-H."/>
            <person name="Howlett B.J."/>
        </authorList>
    </citation>
    <scope>NUCLEOTIDE SEQUENCE [LARGE SCALE GENOMIC DNA]</scope>
    <source>
        <strain evidence="4">JN3 / isolate v23.1.3 / race Av1-4-5-6-7-8</strain>
    </source>
</reference>
<evidence type="ECO:0000313" key="4">
    <source>
        <dbReference type="Proteomes" id="UP000002668"/>
    </source>
</evidence>
<dbReference type="PANTHER" id="PTHR47251:SF1">
    <property type="entry name" value="FINGER DOMAIN PROTEIN, PUTATIVE (AFU_ORTHOLOGUE AFUA_3G04180)-RELATED"/>
    <property type="match status" value="1"/>
</dbReference>
<dbReference type="InterPro" id="IPR036236">
    <property type="entry name" value="Znf_C2H2_sf"/>
</dbReference>
<keyword evidence="1" id="KW-0862">Zinc</keyword>
<dbReference type="OrthoDB" id="4822at2759"/>
<protein>
    <recommendedName>
        <fullName evidence="2">C2H2-type domain-containing protein</fullName>
    </recommendedName>
</protein>
<evidence type="ECO:0000259" key="2">
    <source>
        <dbReference type="PROSITE" id="PS50157"/>
    </source>
</evidence>
<dbReference type="PROSITE" id="PS00028">
    <property type="entry name" value="ZINC_FINGER_C2H2_1"/>
    <property type="match status" value="1"/>
</dbReference>
<dbReference type="HOGENOM" id="CLU_089381_0_0_1"/>
<dbReference type="EMBL" id="FP929065">
    <property type="protein sequence ID" value="CBX91033.1"/>
    <property type="molecule type" value="Genomic_DNA"/>
</dbReference>
<dbReference type="InParanoid" id="E4ZIL2"/>
<dbReference type="PROSITE" id="PS50157">
    <property type="entry name" value="ZINC_FINGER_C2H2_2"/>
    <property type="match status" value="1"/>
</dbReference>
<keyword evidence="1" id="KW-0479">Metal-binding</keyword>
<gene>
    <name evidence="3" type="ORF">LEMA_P060670.1</name>
</gene>
<dbReference type="GeneID" id="13284014"/>
<dbReference type="Proteomes" id="UP000002668">
    <property type="component" value="Genome"/>
</dbReference>
<keyword evidence="4" id="KW-1185">Reference proteome</keyword>
<dbReference type="STRING" id="985895.E4ZIL2"/>
<dbReference type="VEuPathDB" id="FungiDB:LEMA_P060670.1"/>
<dbReference type="OMA" id="QLDYENH"/>
<dbReference type="eggNOG" id="ENOG502SA7U">
    <property type="taxonomic scope" value="Eukaryota"/>
</dbReference>
<dbReference type="InterPro" id="IPR013087">
    <property type="entry name" value="Znf_C2H2_type"/>
</dbReference>
<evidence type="ECO:0000313" key="3">
    <source>
        <dbReference type="EMBL" id="CBX91033.1"/>
    </source>
</evidence>